<keyword evidence="1" id="KW-0472">Membrane</keyword>
<dbReference type="Proteomes" id="UP000437131">
    <property type="component" value="Unassembled WGS sequence"/>
</dbReference>
<dbReference type="InterPro" id="IPR012902">
    <property type="entry name" value="N_methyl_site"/>
</dbReference>
<sequence>MNNLLKHWLIKYRNREEGFTFLECLVAIIILSMAFAFNGQMVLMLKMQNLKQEIESAAVAVGKDVLDDLRFQLGKNINNVSVTGNTPTTLTDRISFGHTFDADVYVCTDTPTVEIDTDNPNQLKVSNCPSGSTDVLIRYIVVQIIDKKRDNEKIYTVQTNFAQLQR</sequence>
<evidence type="ECO:0000256" key="1">
    <source>
        <dbReference type="SAM" id="Phobius"/>
    </source>
</evidence>
<keyword evidence="1" id="KW-1133">Transmembrane helix</keyword>
<evidence type="ECO:0000313" key="3">
    <source>
        <dbReference type="Proteomes" id="UP000437131"/>
    </source>
</evidence>
<dbReference type="Pfam" id="PF07963">
    <property type="entry name" value="N_methyl"/>
    <property type="match status" value="1"/>
</dbReference>
<keyword evidence="1" id="KW-0812">Transmembrane</keyword>
<dbReference type="NCBIfam" id="TIGR02532">
    <property type="entry name" value="IV_pilin_GFxxxE"/>
    <property type="match status" value="1"/>
</dbReference>
<accession>A0A844GRE4</accession>
<protein>
    <submittedName>
        <fullName evidence="2">Prepilin-type N-terminal cleavage/methylation domain-containing protein</fullName>
    </submittedName>
</protein>
<name>A0A844GRE4_9CHRO</name>
<organism evidence="2 3">
    <name type="scientific">Cyanobacterium aponinum 0216</name>
    <dbReference type="NCBI Taxonomy" id="2676140"/>
    <lineage>
        <taxon>Bacteria</taxon>
        <taxon>Bacillati</taxon>
        <taxon>Cyanobacteriota</taxon>
        <taxon>Cyanophyceae</taxon>
        <taxon>Oscillatoriophycideae</taxon>
        <taxon>Chroococcales</taxon>
        <taxon>Geminocystaceae</taxon>
        <taxon>Cyanobacterium</taxon>
    </lineage>
</organism>
<dbReference type="RefSeq" id="WP_155082991.1">
    <property type="nucleotide sequence ID" value="NZ_WMIA01000003.1"/>
</dbReference>
<feature type="transmembrane region" description="Helical" evidence="1">
    <location>
        <begin position="20"/>
        <end position="43"/>
    </location>
</feature>
<comment type="caution">
    <text evidence="2">The sequence shown here is derived from an EMBL/GenBank/DDBJ whole genome shotgun (WGS) entry which is preliminary data.</text>
</comment>
<gene>
    <name evidence="2" type="ORF">GGC33_04150</name>
</gene>
<proteinExistence type="predicted"/>
<dbReference type="EMBL" id="WMIA01000003">
    <property type="protein sequence ID" value="MTF38113.1"/>
    <property type="molecule type" value="Genomic_DNA"/>
</dbReference>
<dbReference type="AlphaFoldDB" id="A0A844GRE4"/>
<reference evidence="2 3" key="1">
    <citation type="submission" date="2019-11" db="EMBL/GenBank/DDBJ databases">
        <title>Isolation of a new High Light Tolerant Cyanobacteria.</title>
        <authorList>
            <person name="Dobson Z."/>
            <person name="Vaughn N."/>
            <person name="Vaughn M."/>
            <person name="Fromme P."/>
            <person name="Mazor Y."/>
        </authorList>
    </citation>
    <scope>NUCLEOTIDE SEQUENCE [LARGE SCALE GENOMIC DNA]</scope>
    <source>
        <strain evidence="2 3">0216</strain>
    </source>
</reference>
<evidence type="ECO:0000313" key="2">
    <source>
        <dbReference type="EMBL" id="MTF38113.1"/>
    </source>
</evidence>